<sequence>MSRILVVYLKEITDSLRDRRTALMVFFASILAGPLTLILVAQYVAGLEEKASILRVRMVGEEYAAPLVNFLRRSDVEITKAPQDYEARIKEGRLDAVIVVRPDFYQHFLAGDGAAVDLVYDDSRTESLPAVRQAERLLRAFNRETGTLRLVARGVSPDLLEPVKVEHVNTSTPRQRGAFLMFLIPMFAILSPLLGGMTIAIDATAGERERGSLEPLLANPVPTLHLVIGKWLAAWTTGASVALITLLGFVVAASLYSSSKVAAMLQFGWREFLVFAAFAIPFAALTSSVQMLIATYGRSYREAQTYTTYIGTAASFVPMIVIFSGLKDAFWQAFVPVLGQQMALTRVLRGEALGWVEWLVPAAVAFLLVAVCVRSISKLLAEERIVFGRS</sequence>
<accession>A0A6M4H658</accession>
<evidence type="ECO:0000256" key="4">
    <source>
        <dbReference type="ARBA" id="ARBA00023136"/>
    </source>
</evidence>
<dbReference type="InterPro" id="IPR013525">
    <property type="entry name" value="ABC2_TM"/>
</dbReference>
<dbReference type="KEGG" id="upl:DSM104440_01805"/>
<evidence type="ECO:0000256" key="1">
    <source>
        <dbReference type="ARBA" id="ARBA00004141"/>
    </source>
</evidence>
<feature type="transmembrane region" description="Helical" evidence="5">
    <location>
        <begin position="272"/>
        <end position="294"/>
    </location>
</feature>
<proteinExistence type="predicted"/>
<keyword evidence="3 5" id="KW-1133">Transmembrane helix</keyword>
<keyword evidence="2 5" id="KW-0812">Transmembrane</keyword>
<feature type="domain" description="ABC-2 type transporter transmembrane" evidence="6">
    <location>
        <begin position="26"/>
        <end position="368"/>
    </location>
</feature>
<evidence type="ECO:0000256" key="2">
    <source>
        <dbReference type="ARBA" id="ARBA00022692"/>
    </source>
</evidence>
<dbReference type="InParanoid" id="A0A6M4H658"/>
<dbReference type="Pfam" id="PF12698">
    <property type="entry name" value="ABC2_membrane_3"/>
    <property type="match status" value="1"/>
</dbReference>
<dbReference type="GO" id="GO:0016020">
    <property type="term" value="C:membrane"/>
    <property type="evidence" value="ECO:0007669"/>
    <property type="project" value="UniProtKB-SubCell"/>
</dbReference>
<dbReference type="EMBL" id="CP053073">
    <property type="protein sequence ID" value="QJR14990.1"/>
    <property type="molecule type" value="Genomic_DNA"/>
</dbReference>
<evidence type="ECO:0000313" key="7">
    <source>
        <dbReference type="EMBL" id="QJR14990.1"/>
    </source>
</evidence>
<evidence type="ECO:0000256" key="3">
    <source>
        <dbReference type="ARBA" id="ARBA00022989"/>
    </source>
</evidence>
<dbReference type="PANTHER" id="PTHR43471">
    <property type="entry name" value="ABC TRANSPORTER PERMEASE"/>
    <property type="match status" value="1"/>
</dbReference>
<dbReference type="PANTHER" id="PTHR43471:SF3">
    <property type="entry name" value="ABC TRANSPORTER PERMEASE PROTEIN NATB"/>
    <property type="match status" value="1"/>
</dbReference>
<feature type="transmembrane region" description="Helical" evidence="5">
    <location>
        <begin position="358"/>
        <end position="381"/>
    </location>
</feature>
<feature type="transmembrane region" description="Helical" evidence="5">
    <location>
        <begin position="21"/>
        <end position="45"/>
    </location>
</feature>
<dbReference type="AlphaFoldDB" id="A0A6M4H658"/>
<evidence type="ECO:0000256" key="5">
    <source>
        <dbReference type="SAM" id="Phobius"/>
    </source>
</evidence>
<gene>
    <name evidence="7" type="primary">natB</name>
    <name evidence="7" type="ORF">DSM104440_01805</name>
</gene>
<dbReference type="GO" id="GO:0140359">
    <property type="term" value="F:ABC-type transporter activity"/>
    <property type="evidence" value="ECO:0007669"/>
    <property type="project" value="InterPro"/>
</dbReference>
<keyword evidence="8" id="KW-1185">Reference proteome</keyword>
<comment type="subcellular location">
    <subcellularLocation>
        <location evidence="1">Membrane</location>
        <topology evidence="1">Multi-pass membrane protein</topology>
    </subcellularLocation>
</comment>
<evidence type="ECO:0000259" key="6">
    <source>
        <dbReference type="Pfam" id="PF12698"/>
    </source>
</evidence>
<feature type="transmembrane region" description="Helical" evidence="5">
    <location>
        <begin position="232"/>
        <end position="252"/>
    </location>
</feature>
<reference evidence="7 8" key="1">
    <citation type="submission" date="2020-04" db="EMBL/GenBank/DDBJ databases">
        <title>Usitatibacter rugosus gen. nov., sp. nov. and Usitatibacter palustris sp. nov., novel members of Usitatibacteraceae fam. nov. within the order Nitrosomonadales isolated from soil.</title>
        <authorList>
            <person name="Huber K.J."/>
            <person name="Neumann-Schaal M."/>
            <person name="Geppert A."/>
            <person name="Luckner M."/>
            <person name="Wanner G."/>
            <person name="Overmann J."/>
        </authorList>
    </citation>
    <scope>NUCLEOTIDE SEQUENCE [LARGE SCALE GENOMIC DNA]</scope>
    <source>
        <strain evidence="7 8">Swamp67</strain>
    </source>
</reference>
<dbReference type="RefSeq" id="WP_171161880.1">
    <property type="nucleotide sequence ID" value="NZ_CP053073.1"/>
</dbReference>
<organism evidence="7 8">
    <name type="scientific">Usitatibacter palustris</name>
    <dbReference type="NCBI Taxonomy" id="2732487"/>
    <lineage>
        <taxon>Bacteria</taxon>
        <taxon>Pseudomonadati</taxon>
        <taxon>Pseudomonadota</taxon>
        <taxon>Betaproteobacteria</taxon>
        <taxon>Nitrosomonadales</taxon>
        <taxon>Usitatibacteraceae</taxon>
        <taxon>Usitatibacter</taxon>
    </lineage>
</organism>
<keyword evidence="4 5" id="KW-0472">Membrane</keyword>
<dbReference type="Proteomes" id="UP000503096">
    <property type="component" value="Chromosome"/>
</dbReference>
<feature type="transmembrane region" description="Helical" evidence="5">
    <location>
        <begin position="178"/>
        <end position="201"/>
    </location>
</feature>
<protein>
    <submittedName>
        <fullName evidence="7">ABC transporter permease protein NatB</fullName>
    </submittedName>
</protein>
<feature type="transmembrane region" description="Helical" evidence="5">
    <location>
        <begin position="306"/>
        <end position="326"/>
    </location>
</feature>
<name>A0A6M4H658_9PROT</name>
<evidence type="ECO:0000313" key="8">
    <source>
        <dbReference type="Proteomes" id="UP000503096"/>
    </source>
</evidence>